<gene>
    <name evidence="2" type="ORF">PPENT_87.1.T0110052</name>
</gene>
<reference evidence="2" key="1">
    <citation type="submission" date="2021-01" db="EMBL/GenBank/DDBJ databases">
        <authorList>
            <consortium name="Genoscope - CEA"/>
            <person name="William W."/>
        </authorList>
    </citation>
    <scope>NUCLEOTIDE SEQUENCE</scope>
</reference>
<organism evidence="2 3">
    <name type="scientific">Paramecium pentaurelia</name>
    <dbReference type="NCBI Taxonomy" id="43138"/>
    <lineage>
        <taxon>Eukaryota</taxon>
        <taxon>Sar</taxon>
        <taxon>Alveolata</taxon>
        <taxon>Ciliophora</taxon>
        <taxon>Intramacronucleata</taxon>
        <taxon>Oligohymenophorea</taxon>
        <taxon>Peniculida</taxon>
        <taxon>Parameciidae</taxon>
        <taxon>Paramecium</taxon>
    </lineage>
</organism>
<keyword evidence="3" id="KW-1185">Reference proteome</keyword>
<dbReference type="PANTHER" id="PTHR19920">
    <property type="entry name" value="WD40 PROTEIN CIAO1"/>
    <property type="match status" value="1"/>
</dbReference>
<feature type="repeat" description="WD" evidence="1">
    <location>
        <begin position="233"/>
        <end position="265"/>
    </location>
</feature>
<dbReference type="GO" id="GO:0097361">
    <property type="term" value="C:cytosolic [4Fe-4S] assembly targeting complex"/>
    <property type="evidence" value="ECO:0007669"/>
    <property type="project" value="TreeGrafter"/>
</dbReference>
<sequence>MQIRCISADHQNQQITGFCIDSKCPNQRHYCKVCLPSHNLHLNKLISQELLYQWVKERILMLKYLKNNVQEFKFALDSLINLFLPFNNFNIQQLSELELSQIDQLITGLCQMADCEEELFKQLQQSIEQTKSIVNQILKKLKSQTNQNQNGNLQIPQFNIDKSTLEQTNNQSILEPNVKLFTFDFMKQNIIKQNESCNAIAFNKDYSIVITGCKKDIKVFQNNQGKLNQIQLLSEHTSNVYSLNFLKNINNFVSGSDDSSIIIWQAIGNNQWQSQQKLNGHSLAIFCLLLNNTDDLIISGSADKTIKIWVKQDQWLCQQTITDHTNQVYSISLNEEQNKLISCSFDYQILVIEQQNMDKKWIVKQQIKLDTWGYRLCQINDNQFTFQPYCKQQMHVYEMDNNTKQYRKTKEIAVKSGSSVDNCFFPQQYLKSKCLLVNKNGNYINLMRKTENGDFKVQQSIKIGNFHIYGQLSNDGEYLITWDDGSKEIQIRKCREL</sequence>
<dbReference type="PROSITE" id="PS50082">
    <property type="entry name" value="WD_REPEATS_2"/>
    <property type="match status" value="2"/>
</dbReference>
<evidence type="ECO:0000313" key="2">
    <source>
        <dbReference type="EMBL" id="CAD8142263.1"/>
    </source>
</evidence>
<accession>A0A8S1SP15</accession>
<dbReference type="OrthoDB" id="674604at2759"/>
<name>A0A8S1SP15_9CILI</name>
<dbReference type="Pfam" id="PF00400">
    <property type="entry name" value="WD40"/>
    <property type="match status" value="3"/>
</dbReference>
<proteinExistence type="predicted"/>
<dbReference type="PROSITE" id="PS50294">
    <property type="entry name" value="WD_REPEATS_REGION"/>
    <property type="match status" value="2"/>
</dbReference>
<evidence type="ECO:0008006" key="4">
    <source>
        <dbReference type="Google" id="ProtNLM"/>
    </source>
</evidence>
<dbReference type="FunFam" id="2.130.10.10:FF:001434">
    <property type="entry name" value="Uncharacterized protein"/>
    <property type="match status" value="1"/>
</dbReference>
<dbReference type="Proteomes" id="UP000689195">
    <property type="component" value="Unassembled WGS sequence"/>
</dbReference>
<dbReference type="InterPro" id="IPR001680">
    <property type="entry name" value="WD40_rpt"/>
</dbReference>
<evidence type="ECO:0000256" key="1">
    <source>
        <dbReference type="PROSITE-ProRule" id="PRU00221"/>
    </source>
</evidence>
<protein>
    <recommendedName>
        <fullName evidence="4">WD40-repeat-containing domain</fullName>
    </recommendedName>
</protein>
<dbReference type="PANTHER" id="PTHR19920:SF0">
    <property type="entry name" value="CYTOSOLIC IRON-SULFUR PROTEIN ASSEMBLY PROTEIN CIAO1-RELATED"/>
    <property type="match status" value="1"/>
</dbReference>
<feature type="repeat" description="WD" evidence="1">
    <location>
        <begin position="278"/>
        <end position="309"/>
    </location>
</feature>
<dbReference type="EMBL" id="CAJJDO010000011">
    <property type="protein sequence ID" value="CAD8142263.1"/>
    <property type="molecule type" value="Genomic_DNA"/>
</dbReference>
<comment type="caution">
    <text evidence="2">The sequence shown here is derived from an EMBL/GenBank/DDBJ whole genome shotgun (WGS) entry which is preliminary data.</text>
</comment>
<keyword evidence="1" id="KW-0853">WD repeat</keyword>
<dbReference type="SMART" id="SM00320">
    <property type="entry name" value="WD40"/>
    <property type="match status" value="4"/>
</dbReference>
<evidence type="ECO:0000313" key="3">
    <source>
        <dbReference type="Proteomes" id="UP000689195"/>
    </source>
</evidence>
<dbReference type="GO" id="GO:0016226">
    <property type="term" value="P:iron-sulfur cluster assembly"/>
    <property type="evidence" value="ECO:0007669"/>
    <property type="project" value="TreeGrafter"/>
</dbReference>
<dbReference type="AlphaFoldDB" id="A0A8S1SP15"/>